<sequence length="170" mass="19646">MSHPIISYDFLRTKRGLCRQDNNVLSDIVVAHQTSMEMMRTWPYVLIMDTTYKTNNYNLLLLEVVGMILTGKNFTVATAFMRNEQIKHIYFSNAMSTENQQDVNDHEPKTKSVIHFGVETTNRAESEYSVLELWLSTCYGNLDTVFLNIDSRIESQIADIMASLEFSRTK</sequence>
<comment type="caution">
    <text evidence="1">The sequence shown here is derived from an EMBL/GenBank/DDBJ whole genome shotgun (WGS) entry which is preliminary data.</text>
</comment>
<gene>
    <name evidence="1" type="ORF">M9H77_11009</name>
</gene>
<accession>A0ACC0BDE5</accession>
<proteinExistence type="predicted"/>
<keyword evidence="2" id="KW-1185">Reference proteome</keyword>
<organism evidence="1 2">
    <name type="scientific">Catharanthus roseus</name>
    <name type="common">Madagascar periwinkle</name>
    <name type="synonym">Vinca rosea</name>
    <dbReference type="NCBI Taxonomy" id="4058"/>
    <lineage>
        <taxon>Eukaryota</taxon>
        <taxon>Viridiplantae</taxon>
        <taxon>Streptophyta</taxon>
        <taxon>Embryophyta</taxon>
        <taxon>Tracheophyta</taxon>
        <taxon>Spermatophyta</taxon>
        <taxon>Magnoliopsida</taxon>
        <taxon>eudicotyledons</taxon>
        <taxon>Gunneridae</taxon>
        <taxon>Pentapetalae</taxon>
        <taxon>asterids</taxon>
        <taxon>lamiids</taxon>
        <taxon>Gentianales</taxon>
        <taxon>Apocynaceae</taxon>
        <taxon>Rauvolfioideae</taxon>
        <taxon>Vinceae</taxon>
        <taxon>Catharanthinae</taxon>
        <taxon>Catharanthus</taxon>
    </lineage>
</organism>
<evidence type="ECO:0000313" key="2">
    <source>
        <dbReference type="Proteomes" id="UP001060085"/>
    </source>
</evidence>
<name>A0ACC0BDE5_CATRO</name>
<dbReference type="Proteomes" id="UP001060085">
    <property type="component" value="Linkage Group LG03"/>
</dbReference>
<reference evidence="2" key="1">
    <citation type="journal article" date="2023" name="Nat. Plants">
        <title>Single-cell RNA sequencing provides a high-resolution roadmap for understanding the multicellular compartmentation of specialized metabolism.</title>
        <authorList>
            <person name="Sun S."/>
            <person name="Shen X."/>
            <person name="Li Y."/>
            <person name="Li Y."/>
            <person name="Wang S."/>
            <person name="Li R."/>
            <person name="Zhang H."/>
            <person name="Shen G."/>
            <person name="Guo B."/>
            <person name="Wei J."/>
            <person name="Xu J."/>
            <person name="St-Pierre B."/>
            <person name="Chen S."/>
            <person name="Sun C."/>
        </authorList>
    </citation>
    <scope>NUCLEOTIDE SEQUENCE [LARGE SCALE GENOMIC DNA]</scope>
</reference>
<dbReference type="EMBL" id="CM044703">
    <property type="protein sequence ID" value="KAI5670645.1"/>
    <property type="molecule type" value="Genomic_DNA"/>
</dbReference>
<protein>
    <submittedName>
        <fullName evidence="1">Uncharacterized protein</fullName>
    </submittedName>
</protein>
<evidence type="ECO:0000313" key="1">
    <source>
        <dbReference type="EMBL" id="KAI5670645.1"/>
    </source>
</evidence>